<dbReference type="OrthoDB" id="25887at2"/>
<dbReference type="PROSITE" id="PS51755">
    <property type="entry name" value="OMPR_PHOB"/>
    <property type="match status" value="1"/>
</dbReference>
<dbReference type="PANTHER" id="PTHR48111:SF4">
    <property type="entry name" value="DNA-BINDING DUAL TRANSCRIPTIONAL REGULATOR OMPR"/>
    <property type="match status" value="1"/>
</dbReference>
<dbReference type="InterPro" id="IPR001867">
    <property type="entry name" value="OmpR/PhoB-type_DNA-bd"/>
</dbReference>
<dbReference type="Pfam" id="PF00072">
    <property type="entry name" value="Response_reg"/>
    <property type="match status" value="1"/>
</dbReference>
<dbReference type="Gene3D" id="1.10.10.10">
    <property type="entry name" value="Winged helix-like DNA-binding domain superfamily/Winged helix DNA-binding domain"/>
    <property type="match status" value="1"/>
</dbReference>
<evidence type="ECO:0000256" key="4">
    <source>
        <dbReference type="ARBA" id="ARBA00023125"/>
    </source>
</evidence>
<reference evidence="10 11" key="1">
    <citation type="submission" date="2019-07" db="EMBL/GenBank/DDBJ databases">
        <title>Whole genome shotgun sequence of Deinococcus cellulosilyticus NBRC 106333.</title>
        <authorList>
            <person name="Hosoyama A."/>
            <person name="Uohara A."/>
            <person name="Ohji S."/>
            <person name="Ichikawa N."/>
        </authorList>
    </citation>
    <scope>NUCLEOTIDE SEQUENCE [LARGE SCALE GENOMIC DNA]</scope>
    <source>
        <strain evidence="10 11">NBRC 106333</strain>
    </source>
</reference>
<evidence type="ECO:0000256" key="6">
    <source>
        <dbReference type="PROSITE-ProRule" id="PRU00169"/>
    </source>
</evidence>
<proteinExistence type="predicted"/>
<feature type="domain" description="OmpR/PhoB-type" evidence="9">
    <location>
        <begin position="126"/>
        <end position="225"/>
    </location>
</feature>
<keyword evidence="5" id="KW-0804">Transcription</keyword>
<evidence type="ECO:0000313" key="11">
    <source>
        <dbReference type="Proteomes" id="UP000321306"/>
    </source>
</evidence>
<feature type="DNA-binding region" description="OmpR/PhoB-type" evidence="7">
    <location>
        <begin position="126"/>
        <end position="225"/>
    </location>
</feature>
<organism evidence="10 11">
    <name type="scientific">Deinococcus cellulosilyticus (strain DSM 18568 / NBRC 106333 / KACC 11606 / 5516J-15)</name>
    <dbReference type="NCBI Taxonomy" id="1223518"/>
    <lineage>
        <taxon>Bacteria</taxon>
        <taxon>Thermotogati</taxon>
        <taxon>Deinococcota</taxon>
        <taxon>Deinococci</taxon>
        <taxon>Deinococcales</taxon>
        <taxon>Deinococcaceae</taxon>
        <taxon>Deinococcus</taxon>
    </lineage>
</organism>
<dbReference type="PANTHER" id="PTHR48111">
    <property type="entry name" value="REGULATOR OF RPOS"/>
    <property type="match status" value="1"/>
</dbReference>
<dbReference type="SMART" id="SM00448">
    <property type="entry name" value="REC"/>
    <property type="match status" value="1"/>
</dbReference>
<dbReference type="GO" id="GO:0000156">
    <property type="term" value="F:phosphorelay response regulator activity"/>
    <property type="evidence" value="ECO:0007669"/>
    <property type="project" value="TreeGrafter"/>
</dbReference>
<dbReference type="AlphaFoldDB" id="A0A511N6J8"/>
<dbReference type="Pfam" id="PF00486">
    <property type="entry name" value="Trans_reg_C"/>
    <property type="match status" value="1"/>
</dbReference>
<dbReference type="SUPFAM" id="SSF46894">
    <property type="entry name" value="C-terminal effector domain of the bipartite response regulators"/>
    <property type="match status" value="1"/>
</dbReference>
<dbReference type="Gene3D" id="3.40.50.2300">
    <property type="match status" value="1"/>
</dbReference>
<evidence type="ECO:0000259" key="8">
    <source>
        <dbReference type="PROSITE" id="PS50110"/>
    </source>
</evidence>
<gene>
    <name evidence="10" type="ORF">DC3_41250</name>
</gene>
<dbReference type="GO" id="GO:0006355">
    <property type="term" value="P:regulation of DNA-templated transcription"/>
    <property type="evidence" value="ECO:0007669"/>
    <property type="project" value="InterPro"/>
</dbReference>
<dbReference type="SMART" id="SM00862">
    <property type="entry name" value="Trans_reg_C"/>
    <property type="match status" value="1"/>
</dbReference>
<keyword evidence="1 6" id="KW-0597">Phosphoprotein</keyword>
<feature type="domain" description="Response regulatory" evidence="8">
    <location>
        <begin position="3"/>
        <end position="116"/>
    </location>
</feature>
<dbReference type="InterPro" id="IPR011006">
    <property type="entry name" value="CheY-like_superfamily"/>
</dbReference>
<evidence type="ECO:0000256" key="1">
    <source>
        <dbReference type="ARBA" id="ARBA00022553"/>
    </source>
</evidence>
<protein>
    <submittedName>
        <fullName evidence="10">DNA-binding response regulator</fullName>
    </submittedName>
</protein>
<dbReference type="GO" id="GO:0005829">
    <property type="term" value="C:cytosol"/>
    <property type="evidence" value="ECO:0007669"/>
    <property type="project" value="TreeGrafter"/>
</dbReference>
<evidence type="ECO:0000256" key="7">
    <source>
        <dbReference type="PROSITE-ProRule" id="PRU01091"/>
    </source>
</evidence>
<sequence>MKTILIVDDKLSLVRMLQDYLSSEGYRTVVADNGRTALFTARHAKPDLVLLDLMMPELDGYGFMEIYRKEAQIPIIVLTSKLEKDSAIRSLELGADDYIVKPFDLDEVNARIRAVLRRYDKGHTVVRMIRVSDLEMDPEQQVISKAGRTLALTRSEYGLLSHFMQHPGKTFSRAELLDHIDGGGAESLERTVDVHIRKLRVKLGDDSGTPKYIETVFGAGYRLSQRTLQP</sequence>
<dbReference type="GO" id="GO:0032993">
    <property type="term" value="C:protein-DNA complex"/>
    <property type="evidence" value="ECO:0007669"/>
    <property type="project" value="TreeGrafter"/>
</dbReference>
<comment type="caution">
    <text evidence="10">The sequence shown here is derived from an EMBL/GenBank/DDBJ whole genome shotgun (WGS) entry which is preliminary data.</text>
</comment>
<dbReference type="Gene3D" id="6.10.250.690">
    <property type="match status" value="1"/>
</dbReference>
<dbReference type="CDD" id="cd00383">
    <property type="entry name" value="trans_reg_C"/>
    <property type="match status" value="1"/>
</dbReference>
<keyword evidence="3" id="KW-0805">Transcription regulation</keyword>
<dbReference type="InterPro" id="IPR039420">
    <property type="entry name" value="WalR-like"/>
</dbReference>
<keyword evidence="2" id="KW-0902">Two-component regulatory system</keyword>
<dbReference type="InterPro" id="IPR016032">
    <property type="entry name" value="Sig_transdc_resp-reg_C-effctor"/>
</dbReference>
<dbReference type="FunFam" id="3.40.50.2300:FF:000001">
    <property type="entry name" value="DNA-binding response regulator PhoB"/>
    <property type="match status" value="1"/>
</dbReference>
<dbReference type="EMBL" id="BJXB01000021">
    <property type="protein sequence ID" value="GEM48490.1"/>
    <property type="molecule type" value="Genomic_DNA"/>
</dbReference>
<evidence type="ECO:0000256" key="2">
    <source>
        <dbReference type="ARBA" id="ARBA00023012"/>
    </source>
</evidence>
<dbReference type="RefSeq" id="WP_146887594.1">
    <property type="nucleotide sequence ID" value="NZ_BJXB01000021.1"/>
</dbReference>
<dbReference type="GO" id="GO:0000976">
    <property type="term" value="F:transcription cis-regulatory region binding"/>
    <property type="evidence" value="ECO:0007669"/>
    <property type="project" value="TreeGrafter"/>
</dbReference>
<evidence type="ECO:0000313" key="10">
    <source>
        <dbReference type="EMBL" id="GEM48490.1"/>
    </source>
</evidence>
<dbReference type="Proteomes" id="UP000321306">
    <property type="component" value="Unassembled WGS sequence"/>
</dbReference>
<feature type="modified residue" description="4-aspartylphosphate" evidence="6">
    <location>
        <position position="52"/>
    </location>
</feature>
<dbReference type="PROSITE" id="PS50110">
    <property type="entry name" value="RESPONSE_REGULATORY"/>
    <property type="match status" value="1"/>
</dbReference>
<evidence type="ECO:0000259" key="9">
    <source>
        <dbReference type="PROSITE" id="PS51755"/>
    </source>
</evidence>
<keyword evidence="4 7" id="KW-0238">DNA-binding</keyword>
<evidence type="ECO:0000256" key="3">
    <source>
        <dbReference type="ARBA" id="ARBA00023015"/>
    </source>
</evidence>
<name>A0A511N6J8_DEIC1</name>
<evidence type="ECO:0000256" key="5">
    <source>
        <dbReference type="ARBA" id="ARBA00023163"/>
    </source>
</evidence>
<dbReference type="InterPro" id="IPR036388">
    <property type="entry name" value="WH-like_DNA-bd_sf"/>
</dbReference>
<dbReference type="SUPFAM" id="SSF52172">
    <property type="entry name" value="CheY-like"/>
    <property type="match status" value="1"/>
</dbReference>
<dbReference type="InterPro" id="IPR001789">
    <property type="entry name" value="Sig_transdc_resp-reg_receiver"/>
</dbReference>
<accession>A0A511N6J8</accession>
<keyword evidence="11" id="KW-1185">Reference proteome</keyword>